<dbReference type="RefSeq" id="WP_175223193.1">
    <property type="nucleotide sequence ID" value="NZ_CABWIL020000034.1"/>
</dbReference>
<keyword evidence="1" id="KW-1133">Transmembrane helix</keyword>
<keyword evidence="1" id="KW-0472">Membrane</keyword>
<feature type="transmembrane region" description="Helical" evidence="1">
    <location>
        <begin position="129"/>
        <end position="148"/>
    </location>
</feature>
<evidence type="ECO:0000313" key="2">
    <source>
        <dbReference type="EMBL" id="CAB3972584.1"/>
    </source>
</evidence>
<feature type="transmembrane region" description="Helical" evidence="1">
    <location>
        <begin position="155"/>
        <end position="180"/>
    </location>
</feature>
<dbReference type="EMBL" id="CABWIL020000034">
    <property type="protein sequence ID" value="CAB3972584.1"/>
    <property type="molecule type" value="Genomic_DNA"/>
</dbReference>
<protein>
    <recommendedName>
        <fullName evidence="4">DUF998 domain-containing protein</fullName>
    </recommendedName>
</protein>
<dbReference type="InterPro" id="IPR009339">
    <property type="entry name" value="DUF998"/>
</dbReference>
<proteinExistence type="predicted"/>
<reference evidence="2 3" key="1">
    <citation type="submission" date="2020-04" db="EMBL/GenBank/DDBJ databases">
        <authorList>
            <person name="Depoorter E."/>
        </authorList>
    </citation>
    <scope>NUCLEOTIDE SEQUENCE [LARGE SCALE GENOMIC DNA]</scope>
    <source>
        <strain evidence="2 3">BCC0217</strain>
    </source>
</reference>
<dbReference type="Pfam" id="PF06197">
    <property type="entry name" value="DUF998"/>
    <property type="match status" value="1"/>
</dbReference>
<evidence type="ECO:0000256" key="1">
    <source>
        <dbReference type="SAM" id="Phobius"/>
    </source>
</evidence>
<evidence type="ECO:0008006" key="4">
    <source>
        <dbReference type="Google" id="ProtNLM"/>
    </source>
</evidence>
<feature type="transmembrane region" description="Helical" evidence="1">
    <location>
        <begin position="192"/>
        <end position="209"/>
    </location>
</feature>
<feature type="transmembrane region" description="Helical" evidence="1">
    <location>
        <begin position="12"/>
        <end position="36"/>
    </location>
</feature>
<feature type="transmembrane region" description="Helical" evidence="1">
    <location>
        <begin position="92"/>
        <end position="109"/>
    </location>
</feature>
<gene>
    <name evidence="2" type="ORF">BLA3211_07042</name>
</gene>
<sequence>MTAVRLQSRWTRFGYFSGMLAPLWLAMGVTLVAHFYPGYSHIRQAMSELGAVGAPTHQWSPLINNFPLAFWFVAFGCAVWQTFPESRLGRTSAVLLVVHGLANVATGTWSCDVGCRLDAASSSQRIHNLAGLVMALSLLGANVLWTVLGKRVLGLGWLSALSAVTTLVCLATLPLMVQAAGTGGPFGLYQRINYGVSIAWVGVLAATLCSRCTRQNA</sequence>
<dbReference type="AlphaFoldDB" id="A0A6J5JL16"/>
<name>A0A6J5JL16_9BURK</name>
<dbReference type="Proteomes" id="UP000494301">
    <property type="component" value="Unassembled WGS sequence"/>
</dbReference>
<accession>A0A6J5JL16</accession>
<evidence type="ECO:0000313" key="3">
    <source>
        <dbReference type="Proteomes" id="UP000494301"/>
    </source>
</evidence>
<keyword evidence="1" id="KW-0812">Transmembrane</keyword>
<organism evidence="2 3">
    <name type="scientific">Burkholderia aenigmatica</name>
    <dbReference type="NCBI Taxonomy" id="2015348"/>
    <lineage>
        <taxon>Bacteria</taxon>
        <taxon>Pseudomonadati</taxon>
        <taxon>Pseudomonadota</taxon>
        <taxon>Betaproteobacteria</taxon>
        <taxon>Burkholderiales</taxon>
        <taxon>Burkholderiaceae</taxon>
        <taxon>Burkholderia</taxon>
        <taxon>Burkholderia cepacia complex</taxon>
    </lineage>
</organism>
<feature type="transmembrane region" description="Helical" evidence="1">
    <location>
        <begin position="62"/>
        <end position="80"/>
    </location>
</feature>